<evidence type="ECO:0000256" key="5">
    <source>
        <dbReference type="ARBA" id="ARBA00022946"/>
    </source>
</evidence>
<evidence type="ECO:0000256" key="3">
    <source>
        <dbReference type="ARBA" id="ARBA00022630"/>
    </source>
</evidence>
<keyword evidence="7" id="KW-0520">NAD</keyword>
<evidence type="ECO:0000256" key="4">
    <source>
        <dbReference type="ARBA" id="ARBA00022827"/>
    </source>
</evidence>
<dbReference type="EMBL" id="CP003742">
    <property type="protein sequence ID" value="AGI74500.1"/>
    <property type="molecule type" value="Genomic_DNA"/>
</dbReference>
<feature type="domain" description="External alternative NADH-ubiquinone oxidoreductase-like C-terminal" evidence="11">
    <location>
        <begin position="356"/>
        <end position="410"/>
    </location>
</feature>
<dbReference type="SUPFAM" id="SSF51905">
    <property type="entry name" value="FAD/NAD(P)-binding domain"/>
    <property type="match status" value="2"/>
</dbReference>
<dbReference type="Gene3D" id="3.50.50.100">
    <property type="match status" value="1"/>
</dbReference>
<evidence type="ECO:0000256" key="8">
    <source>
        <dbReference type="ARBA" id="ARBA00047599"/>
    </source>
</evidence>
<feature type="domain" description="FAD/NAD(P)-binding" evidence="10">
    <location>
        <begin position="15"/>
        <end position="331"/>
    </location>
</feature>
<evidence type="ECO:0000313" key="13">
    <source>
        <dbReference type="Proteomes" id="UP000004688"/>
    </source>
</evidence>
<gene>
    <name evidence="12" type="ORF">OA238_c46530</name>
</gene>
<keyword evidence="4" id="KW-0274">FAD</keyword>
<keyword evidence="9" id="KW-0472">Membrane</keyword>
<dbReference type="InterPro" id="IPR036188">
    <property type="entry name" value="FAD/NAD-bd_sf"/>
</dbReference>
<reference evidence="12 13" key="1">
    <citation type="journal article" date="2013" name="PLoS ONE">
        <title>Poles Apart: Arctic and Antarctic Octadecabacter strains Share High Genome Plasticity and a New Type of Xanthorhodopsin.</title>
        <authorList>
            <person name="Vollmers J."/>
            <person name="Voget S."/>
            <person name="Dietrich S."/>
            <person name="Gollnow K."/>
            <person name="Smits M."/>
            <person name="Meyer K."/>
            <person name="Brinkhoff T."/>
            <person name="Simon M."/>
            <person name="Daniel R."/>
        </authorList>
    </citation>
    <scope>NUCLEOTIDE SEQUENCE [LARGE SCALE GENOMIC DNA]</scope>
    <source>
        <strain evidence="12 13">238</strain>
    </source>
</reference>
<evidence type="ECO:0000259" key="11">
    <source>
        <dbReference type="Pfam" id="PF22366"/>
    </source>
</evidence>
<dbReference type="InterPro" id="IPR045024">
    <property type="entry name" value="NDH-2"/>
</dbReference>
<dbReference type="PRINTS" id="PR00411">
    <property type="entry name" value="PNDRDTASEI"/>
</dbReference>
<evidence type="ECO:0000313" key="12">
    <source>
        <dbReference type="EMBL" id="AGI74500.1"/>
    </source>
</evidence>
<keyword evidence="13" id="KW-1185">Reference proteome</keyword>
<dbReference type="PANTHER" id="PTHR43706">
    <property type="entry name" value="NADH DEHYDROGENASE"/>
    <property type="match status" value="1"/>
</dbReference>
<dbReference type="Pfam" id="PF07992">
    <property type="entry name" value="Pyr_redox_2"/>
    <property type="match status" value="1"/>
</dbReference>
<keyword evidence="6" id="KW-0560">Oxidoreductase</keyword>
<comment type="similarity">
    <text evidence="1">Belongs to the NADH dehydrogenase family.</text>
</comment>
<keyword evidence="3" id="KW-0285">Flavoprotein</keyword>
<proteinExistence type="inferred from homology"/>
<dbReference type="STRING" id="391616.OA238_c46530"/>
<evidence type="ECO:0000256" key="6">
    <source>
        <dbReference type="ARBA" id="ARBA00023002"/>
    </source>
</evidence>
<evidence type="ECO:0000259" key="10">
    <source>
        <dbReference type="Pfam" id="PF07992"/>
    </source>
</evidence>
<accession>M9RXB9</accession>
<dbReference type="RefSeq" id="WP_015497428.1">
    <property type="nucleotide sequence ID" value="NC_020908.1"/>
</dbReference>
<dbReference type="KEGG" id="oar:OA238_c46530"/>
<dbReference type="PANTHER" id="PTHR43706:SF47">
    <property type="entry name" value="EXTERNAL NADH-UBIQUINONE OXIDOREDUCTASE 1, MITOCHONDRIAL-RELATED"/>
    <property type="match status" value="1"/>
</dbReference>
<name>M9RXB9_9RHOB</name>
<dbReference type="InterPro" id="IPR054585">
    <property type="entry name" value="NDH2-like_C"/>
</dbReference>
<organism evidence="12 13">
    <name type="scientific">Octadecabacter arcticus 238</name>
    <dbReference type="NCBI Taxonomy" id="391616"/>
    <lineage>
        <taxon>Bacteria</taxon>
        <taxon>Pseudomonadati</taxon>
        <taxon>Pseudomonadota</taxon>
        <taxon>Alphaproteobacteria</taxon>
        <taxon>Rhodobacterales</taxon>
        <taxon>Roseobacteraceae</taxon>
        <taxon>Octadecabacter</taxon>
    </lineage>
</organism>
<protein>
    <recommendedName>
        <fullName evidence="2">NADH:ubiquinone reductase (non-electrogenic)</fullName>
        <ecNumber evidence="2">1.6.5.9</ecNumber>
    </recommendedName>
</protein>
<dbReference type="InterPro" id="IPR023753">
    <property type="entry name" value="FAD/NAD-binding_dom"/>
</dbReference>
<evidence type="ECO:0000256" key="9">
    <source>
        <dbReference type="SAM" id="Phobius"/>
    </source>
</evidence>
<keyword evidence="9" id="KW-0812">Transmembrane</keyword>
<evidence type="ECO:0000256" key="1">
    <source>
        <dbReference type="ARBA" id="ARBA00005272"/>
    </source>
</evidence>
<dbReference type="Pfam" id="PF22366">
    <property type="entry name" value="NDH2_C"/>
    <property type="match status" value="1"/>
</dbReference>
<dbReference type="HOGENOM" id="CLU_021377_7_1_5"/>
<dbReference type="AlphaFoldDB" id="M9RXB9"/>
<comment type="catalytic activity">
    <reaction evidence="8">
        <text>a quinone + NADH + H(+) = a quinol + NAD(+)</text>
        <dbReference type="Rhea" id="RHEA:46160"/>
        <dbReference type="ChEBI" id="CHEBI:15378"/>
        <dbReference type="ChEBI" id="CHEBI:24646"/>
        <dbReference type="ChEBI" id="CHEBI:57540"/>
        <dbReference type="ChEBI" id="CHEBI:57945"/>
        <dbReference type="ChEBI" id="CHEBI:132124"/>
        <dbReference type="EC" id="1.6.5.9"/>
    </reaction>
</comment>
<dbReference type="EC" id="1.6.5.9" evidence="2"/>
<evidence type="ECO:0000256" key="2">
    <source>
        <dbReference type="ARBA" id="ARBA00012637"/>
    </source>
</evidence>
<dbReference type="GO" id="GO:0050136">
    <property type="term" value="F:NADH dehydrogenase (quinone) (non-electrogenic) activity"/>
    <property type="evidence" value="ECO:0007669"/>
    <property type="project" value="UniProtKB-EC"/>
</dbReference>
<keyword evidence="9" id="KW-1133">Transmembrane helix</keyword>
<dbReference type="eggNOG" id="COG1252">
    <property type="taxonomic scope" value="Bacteria"/>
</dbReference>
<feature type="transmembrane region" description="Helical" evidence="9">
    <location>
        <begin position="379"/>
        <end position="396"/>
    </location>
</feature>
<dbReference type="PRINTS" id="PR00368">
    <property type="entry name" value="FADPNR"/>
</dbReference>
<dbReference type="Proteomes" id="UP000004688">
    <property type="component" value="Chromosome"/>
</dbReference>
<evidence type="ECO:0000256" key="7">
    <source>
        <dbReference type="ARBA" id="ARBA00023027"/>
    </source>
</evidence>
<sequence>MHLTDDHAITWQRPRVAIVGTGFGGLAVAKDLARTPVDVTLIDRENHHLFQPLLYQVATAGLSPADIAWPIRGLVRQQKNTRVQMGEVTGVDKVRKKVLLGDCEIGYDILVLATGATYGYFGNDDWAVHAPGLKTIDDATEIRRRLLLAFERAEVEPDAEKRRGLLSIVIVGGGPTGVEMAGAVVELARKTLAADFRAINPEETRVVLVEAGPRVLPGFPEPLSSYAANALMGLGVDVQLERPVTKCDADGVVIGDERVMAKTTIWAAGVTASPAATWLGLEGDRAGRVPIGSGLKPTDTDDIYVIGDTAFAHYAAGEKLPGIAPVAKQQGTYVANAIKAQVSGRAAPPPFHYRDRGQLATIGRKAAVITFGRFHLKGWFARWIWGLAHIFFLISLRNRLIVMTQWLWSYISFEHGARLITGMRPQPKREQIKINHEKGPPTIVQEVASKKTPKVDRRTRV</sequence>
<dbReference type="OrthoDB" id="9781621at2"/>
<keyword evidence="5" id="KW-0809">Transit peptide</keyword>